<dbReference type="GO" id="GO:0007399">
    <property type="term" value="P:nervous system development"/>
    <property type="evidence" value="ECO:0007669"/>
    <property type="project" value="UniProtKB-ARBA"/>
</dbReference>
<evidence type="ECO:0000259" key="6">
    <source>
        <dbReference type="SMART" id="SM01017"/>
    </source>
</evidence>
<dbReference type="GO" id="GO:0002031">
    <property type="term" value="P:G protein-coupled receptor internalization"/>
    <property type="evidence" value="ECO:0007669"/>
    <property type="project" value="TreeGrafter"/>
</dbReference>
<gene>
    <name evidence="7" type="primary">saga</name>
</gene>
<evidence type="ECO:0000256" key="2">
    <source>
        <dbReference type="ARBA" id="ARBA00040206"/>
    </source>
</evidence>
<dbReference type="SMART" id="SM01017">
    <property type="entry name" value="Arrestin_C"/>
    <property type="match status" value="1"/>
</dbReference>
<evidence type="ECO:0000313" key="7">
    <source>
        <dbReference type="Ensembl" id="ENSNFUP00015042159.1"/>
    </source>
</evidence>
<feature type="domain" description="Arrestin C-terminal-like" evidence="6">
    <location>
        <begin position="194"/>
        <end position="353"/>
    </location>
</feature>
<dbReference type="AlphaFoldDB" id="A0A8C6PDI1"/>
<dbReference type="InterPro" id="IPR011022">
    <property type="entry name" value="Arrestin_C-like"/>
</dbReference>
<dbReference type="FunFam" id="2.60.40.840:FF:000002">
    <property type="entry name" value="Arrestin 3"/>
    <property type="match status" value="1"/>
</dbReference>
<proteinExistence type="inferred from homology"/>
<dbReference type="FunFam" id="2.60.40.640:FF:000011">
    <property type="entry name" value="S-arrestin isoform X2"/>
    <property type="match status" value="1"/>
</dbReference>
<dbReference type="GeneTree" id="ENSGT00950000182887"/>
<reference evidence="7" key="1">
    <citation type="submission" date="2014-08" db="EMBL/GenBank/DDBJ databases">
        <authorList>
            <person name="Senf B."/>
            <person name="Petzold A."/>
            <person name="Downie B.R."/>
            <person name="Koch P."/>
            <person name="Platzer M."/>
        </authorList>
    </citation>
    <scope>NUCLEOTIDE SEQUENCE [LARGE SCALE GENOMIC DNA]</scope>
    <source>
        <strain evidence="7">GRZ</strain>
    </source>
</reference>
<dbReference type="GO" id="GO:0001664">
    <property type="term" value="F:G protein-coupled receptor binding"/>
    <property type="evidence" value="ECO:0007669"/>
    <property type="project" value="TreeGrafter"/>
</dbReference>
<dbReference type="Pfam" id="PF00339">
    <property type="entry name" value="Arrestin_N"/>
    <property type="match status" value="1"/>
</dbReference>
<keyword evidence="8" id="KW-1185">Reference proteome</keyword>
<dbReference type="InterPro" id="IPR014756">
    <property type="entry name" value="Ig_E-set"/>
</dbReference>
<evidence type="ECO:0000256" key="5">
    <source>
        <dbReference type="SAM" id="MobiDB-lite"/>
    </source>
</evidence>
<dbReference type="InterPro" id="IPR014753">
    <property type="entry name" value="Arrestin_N"/>
</dbReference>
<dbReference type="PANTHER" id="PTHR11792:SF15">
    <property type="entry name" value="S-ARRESTIN"/>
    <property type="match status" value="1"/>
</dbReference>
<reference evidence="7" key="2">
    <citation type="submission" date="2025-08" db="UniProtKB">
        <authorList>
            <consortium name="Ensembl"/>
        </authorList>
    </citation>
    <scope>IDENTIFICATION</scope>
</reference>
<dbReference type="Gene3D" id="2.60.40.640">
    <property type="match status" value="1"/>
</dbReference>
<dbReference type="PROSITE" id="PS00295">
    <property type="entry name" value="ARRESTINS"/>
    <property type="match status" value="1"/>
</dbReference>
<feature type="region of interest" description="Disordered" evidence="5">
    <location>
        <begin position="375"/>
        <end position="398"/>
    </location>
</feature>
<dbReference type="GO" id="GO:0001917">
    <property type="term" value="C:photoreceptor inner segment"/>
    <property type="evidence" value="ECO:0007669"/>
    <property type="project" value="TreeGrafter"/>
</dbReference>
<dbReference type="Gene3D" id="2.60.40.840">
    <property type="match status" value="1"/>
</dbReference>
<dbReference type="Proteomes" id="UP000694548">
    <property type="component" value="Chromosome sgr09"/>
</dbReference>
<dbReference type="InterPro" id="IPR000698">
    <property type="entry name" value="Arrestin"/>
</dbReference>
<dbReference type="InterPro" id="IPR011021">
    <property type="entry name" value="Arrestin-like_N"/>
</dbReference>
<organism evidence="7 8">
    <name type="scientific">Nothobranchius furzeri</name>
    <name type="common">Turquoise killifish</name>
    <dbReference type="NCBI Taxonomy" id="105023"/>
    <lineage>
        <taxon>Eukaryota</taxon>
        <taxon>Metazoa</taxon>
        <taxon>Chordata</taxon>
        <taxon>Craniata</taxon>
        <taxon>Vertebrata</taxon>
        <taxon>Euteleostomi</taxon>
        <taxon>Actinopterygii</taxon>
        <taxon>Neopterygii</taxon>
        <taxon>Teleostei</taxon>
        <taxon>Neoteleostei</taxon>
        <taxon>Acanthomorphata</taxon>
        <taxon>Ovalentaria</taxon>
        <taxon>Atherinomorphae</taxon>
        <taxon>Cyprinodontiformes</taxon>
        <taxon>Nothobranchiidae</taxon>
        <taxon>Nothobranchius</taxon>
    </lineage>
</organism>
<dbReference type="GO" id="GO:0007165">
    <property type="term" value="P:signal transduction"/>
    <property type="evidence" value="ECO:0007669"/>
    <property type="project" value="InterPro"/>
</dbReference>
<reference evidence="7" key="3">
    <citation type="submission" date="2025-09" db="UniProtKB">
        <authorList>
            <consortium name="Ensembl"/>
        </authorList>
    </citation>
    <scope>IDENTIFICATION</scope>
</reference>
<dbReference type="Ensembl" id="ENSNFUT00015044019.1">
    <property type="protein sequence ID" value="ENSNFUP00015042159.1"/>
    <property type="gene ID" value="ENSNFUG00015019730.1"/>
</dbReference>
<dbReference type="InterPro" id="IPR014752">
    <property type="entry name" value="Arrestin-like_C"/>
</dbReference>
<sequence>SMSPKNVIFKKTCKDKSVGVFMGKRDFVDRVDAVDPVDGVILVDPEALAGRKVFVTLSCTFRYGRDDMDVLGIAFRRELYLSTRQVYPPLQDREKGAHTKVQVKLLQKLGINAYPFFFEFPDNLPCSVALQPAPQDVGKQCAVEFEIKAFSAESQDAKVHKRSTVRLMIRKVQYAPETQGTPPSVEITKDFVMSDKPLHIKASLDKELYYHGETIKVLVNITNNSNKTIRNVVLSVDQVANVVLYSNDNYSKCVDIEDSGDSVSAGATLQKVYKLLPLLANNRERRGIALDGKLKHEDTNLASSSIVKEGVLKEVLGIMVSYKVMVKLVIGGSTLCCSEVGLEVPFRLMHPKPDTGKLEEELVFQEFKRSYLKGMIGGDDDEEEGNVSGGDDMAPKEK</sequence>
<evidence type="ECO:0000256" key="1">
    <source>
        <dbReference type="ARBA" id="ARBA00005298"/>
    </source>
</evidence>
<comment type="similarity">
    <text evidence="1">Belongs to the arrestin family.</text>
</comment>
<evidence type="ECO:0000256" key="3">
    <source>
        <dbReference type="ARBA" id="ARBA00041305"/>
    </source>
</evidence>
<dbReference type="GO" id="GO:0001750">
    <property type="term" value="C:photoreceptor outer segment"/>
    <property type="evidence" value="ECO:0007669"/>
    <property type="project" value="TreeGrafter"/>
</dbReference>
<evidence type="ECO:0000313" key="8">
    <source>
        <dbReference type="Proteomes" id="UP000694548"/>
    </source>
</evidence>
<evidence type="ECO:0000256" key="4">
    <source>
        <dbReference type="ARBA" id="ARBA00042071"/>
    </source>
</evidence>
<dbReference type="SUPFAM" id="SSF81296">
    <property type="entry name" value="E set domains"/>
    <property type="match status" value="2"/>
</dbReference>
<name>A0A8C6PDI1_NOTFU</name>
<dbReference type="Pfam" id="PF02752">
    <property type="entry name" value="Arrestin_C"/>
    <property type="match status" value="1"/>
</dbReference>
<dbReference type="PANTHER" id="PTHR11792">
    <property type="entry name" value="ARRESTIN"/>
    <property type="match status" value="1"/>
</dbReference>
<protein>
    <recommendedName>
        <fullName evidence="2">S-arrestin</fullName>
    </recommendedName>
    <alternativeName>
        <fullName evidence="4">Retinal S-antigen</fullName>
    </alternativeName>
    <alternativeName>
        <fullName evidence="3">Rod photoreceptor arrestin</fullName>
    </alternativeName>
</protein>
<dbReference type="InterPro" id="IPR017864">
    <property type="entry name" value="Arrestin_CS"/>
</dbReference>
<dbReference type="PRINTS" id="PR00309">
    <property type="entry name" value="ARRESTIN"/>
</dbReference>
<accession>A0A8C6PDI1</accession>